<dbReference type="EMBL" id="FODO01000028">
    <property type="protein sequence ID" value="SEO95167.1"/>
    <property type="molecule type" value="Genomic_DNA"/>
</dbReference>
<feature type="region of interest" description="Disordered" evidence="11">
    <location>
        <begin position="533"/>
        <end position="577"/>
    </location>
</feature>
<dbReference type="PANTHER" id="PTHR43531">
    <property type="entry name" value="PROTEIN ICFG"/>
    <property type="match status" value="1"/>
</dbReference>
<comment type="subcellular location">
    <subcellularLocation>
        <location evidence="1">Cell inner membrane</location>
        <topology evidence="1">Multi-pass membrane protein</topology>
    </subcellularLocation>
</comment>
<feature type="transmembrane region" description="Helical" evidence="12">
    <location>
        <begin position="169"/>
        <end position="191"/>
    </location>
</feature>
<evidence type="ECO:0000259" key="13">
    <source>
        <dbReference type="PROSITE" id="PS50111"/>
    </source>
</evidence>
<dbReference type="PROSITE" id="PS50112">
    <property type="entry name" value="PAS"/>
    <property type="match status" value="1"/>
</dbReference>
<dbReference type="InterPro" id="IPR001610">
    <property type="entry name" value="PAC"/>
</dbReference>
<dbReference type="SMART" id="SM00086">
    <property type="entry name" value="PAC"/>
    <property type="match status" value="1"/>
</dbReference>
<dbReference type="PROSITE" id="PS50111">
    <property type="entry name" value="CHEMOTAXIS_TRANSDUC_2"/>
    <property type="match status" value="1"/>
</dbReference>
<evidence type="ECO:0000256" key="8">
    <source>
        <dbReference type="ARBA" id="ARBA00023136"/>
    </source>
</evidence>
<dbReference type="Gene3D" id="3.30.450.20">
    <property type="entry name" value="PAS domain"/>
    <property type="match status" value="1"/>
</dbReference>
<dbReference type="Pfam" id="PF00015">
    <property type="entry name" value="MCPsignal"/>
    <property type="match status" value="1"/>
</dbReference>
<dbReference type="FunFam" id="3.30.450.20:FF:000046">
    <property type="entry name" value="Aerotaxis sensor receptor"/>
    <property type="match status" value="1"/>
</dbReference>
<dbReference type="GO" id="GO:0005886">
    <property type="term" value="C:plasma membrane"/>
    <property type="evidence" value="ECO:0007669"/>
    <property type="project" value="UniProtKB-SubCell"/>
</dbReference>
<dbReference type="PRINTS" id="PR00260">
    <property type="entry name" value="CHEMTRNSDUCR"/>
</dbReference>
<name>A0A1H8TW96_9PROT</name>
<dbReference type="CDD" id="cd06225">
    <property type="entry name" value="HAMP"/>
    <property type="match status" value="1"/>
</dbReference>
<dbReference type="GO" id="GO:0004888">
    <property type="term" value="F:transmembrane signaling receptor activity"/>
    <property type="evidence" value="ECO:0007669"/>
    <property type="project" value="InterPro"/>
</dbReference>
<dbReference type="SMART" id="SM00304">
    <property type="entry name" value="HAMP"/>
    <property type="match status" value="1"/>
</dbReference>
<evidence type="ECO:0000256" key="9">
    <source>
        <dbReference type="ARBA" id="ARBA00029447"/>
    </source>
</evidence>
<dbReference type="GO" id="GO:0052131">
    <property type="term" value="P:positive aerotaxis"/>
    <property type="evidence" value="ECO:0007669"/>
    <property type="project" value="UniProtKB-ARBA"/>
</dbReference>
<proteinExistence type="inferred from homology"/>
<dbReference type="PANTHER" id="PTHR43531:SF14">
    <property type="entry name" value="METHYL-ACCEPTING CHEMOTAXIS PROTEIN I-RELATED"/>
    <property type="match status" value="1"/>
</dbReference>
<evidence type="ECO:0000259" key="14">
    <source>
        <dbReference type="PROSITE" id="PS50112"/>
    </source>
</evidence>
<dbReference type="InterPro" id="IPR003660">
    <property type="entry name" value="HAMP_dom"/>
</dbReference>
<dbReference type="CDD" id="cd11386">
    <property type="entry name" value="MCP_signal"/>
    <property type="match status" value="1"/>
</dbReference>
<keyword evidence="4" id="KW-0145">Chemotaxis</keyword>
<dbReference type="OrthoDB" id="9813966at2"/>
<dbReference type="NCBIfam" id="TIGR00229">
    <property type="entry name" value="sensory_box"/>
    <property type="match status" value="1"/>
</dbReference>
<evidence type="ECO:0000256" key="3">
    <source>
        <dbReference type="ARBA" id="ARBA00022481"/>
    </source>
</evidence>
<dbReference type="SMART" id="SM00283">
    <property type="entry name" value="MA"/>
    <property type="match status" value="1"/>
</dbReference>
<keyword evidence="17" id="KW-1185">Reference proteome</keyword>
<evidence type="ECO:0000313" key="17">
    <source>
        <dbReference type="Proteomes" id="UP000198814"/>
    </source>
</evidence>
<dbReference type="InterPro" id="IPR035965">
    <property type="entry name" value="PAS-like_dom_sf"/>
</dbReference>
<accession>A0A1H8TW96</accession>
<gene>
    <name evidence="16" type="ORF">SAMN05216333_12823</name>
</gene>
<dbReference type="SUPFAM" id="SSF58104">
    <property type="entry name" value="Methyl-accepting chemotaxis protein (MCP) signaling domain"/>
    <property type="match status" value="1"/>
</dbReference>
<dbReference type="InterPro" id="IPR004090">
    <property type="entry name" value="Chemotax_Me-accpt_rcpt"/>
</dbReference>
<feature type="domain" description="Methyl-accepting transducer" evidence="13">
    <location>
        <begin position="281"/>
        <end position="510"/>
    </location>
</feature>
<keyword evidence="3" id="KW-0488">Methylation</keyword>
<evidence type="ECO:0000256" key="10">
    <source>
        <dbReference type="PROSITE-ProRule" id="PRU00284"/>
    </source>
</evidence>
<evidence type="ECO:0000256" key="4">
    <source>
        <dbReference type="ARBA" id="ARBA00022500"/>
    </source>
</evidence>
<dbReference type="RefSeq" id="WP_090321782.1">
    <property type="nucleotide sequence ID" value="NZ_FNOE01000031.1"/>
</dbReference>
<protein>
    <submittedName>
        <fullName evidence="16">Methyl-accepting chemotaxis sensory transducer with Pas/Pac sensor</fullName>
    </submittedName>
</protein>
<dbReference type="Pfam" id="PF08447">
    <property type="entry name" value="PAS_3"/>
    <property type="match status" value="1"/>
</dbReference>
<dbReference type="CDD" id="cd00130">
    <property type="entry name" value="PAS"/>
    <property type="match status" value="1"/>
</dbReference>
<comment type="similarity">
    <text evidence="9">Belongs to the methyl-accepting chemotaxis (MCP) protein family.</text>
</comment>
<evidence type="ECO:0000256" key="6">
    <source>
        <dbReference type="ARBA" id="ARBA00022692"/>
    </source>
</evidence>
<keyword evidence="7 12" id="KW-1133">Transmembrane helix</keyword>
<dbReference type="InterPro" id="IPR051310">
    <property type="entry name" value="MCP_chemotaxis"/>
</dbReference>
<keyword evidence="6 12" id="KW-0812">Transmembrane</keyword>
<feature type="domain" description="HAMP" evidence="15">
    <location>
        <begin position="224"/>
        <end position="276"/>
    </location>
</feature>
<dbReference type="STRING" id="42354.SAMN05216333_12823"/>
<evidence type="ECO:0000256" key="12">
    <source>
        <dbReference type="SAM" id="Phobius"/>
    </source>
</evidence>
<reference evidence="17" key="1">
    <citation type="submission" date="2016-10" db="EMBL/GenBank/DDBJ databases">
        <authorList>
            <person name="Varghese N."/>
            <person name="Submissions S."/>
        </authorList>
    </citation>
    <scope>NUCLEOTIDE SEQUENCE [LARGE SCALE GENOMIC DNA]</scope>
    <source>
        <strain evidence="17">Nm76</strain>
    </source>
</reference>
<dbReference type="FunFam" id="1.10.287.950:FF:000001">
    <property type="entry name" value="Methyl-accepting chemotaxis sensory transducer"/>
    <property type="match status" value="1"/>
</dbReference>
<keyword evidence="5" id="KW-0997">Cell inner membrane</keyword>
<feature type="transmembrane region" description="Helical" evidence="12">
    <location>
        <begin position="203"/>
        <end position="223"/>
    </location>
</feature>
<organism evidence="16 17">
    <name type="scientific">Nitrosomonas oligotropha</name>
    <dbReference type="NCBI Taxonomy" id="42354"/>
    <lineage>
        <taxon>Bacteria</taxon>
        <taxon>Pseudomonadati</taxon>
        <taxon>Pseudomonadota</taxon>
        <taxon>Betaproteobacteria</taxon>
        <taxon>Nitrosomonadales</taxon>
        <taxon>Nitrosomonadaceae</taxon>
        <taxon>Nitrosomonas</taxon>
    </lineage>
</organism>
<dbReference type="InterPro" id="IPR000014">
    <property type="entry name" value="PAS"/>
</dbReference>
<evidence type="ECO:0000256" key="5">
    <source>
        <dbReference type="ARBA" id="ARBA00022519"/>
    </source>
</evidence>
<feature type="compositionally biased region" description="Basic residues" evidence="11">
    <location>
        <begin position="555"/>
        <end position="564"/>
    </location>
</feature>
<evidence type="ECO:0000259" key="15">
    <source>
        <dbReference type="PROSITE" id="PS50885"/>
    </source>
</evidence>
<keyword evidence="2" id="KW-1003">Cell membrane</keyword>
<keyword evidence="8 12" id="KW-0472">Membrane</keyword>
<evidence type="ECO:0000313" key="16">
    <source>
        <dbReference type="EMBL" id="SEO95167.1"/>
    </source>
</evidence>
<evidence type="ECO:0000256" key="1">
    <source>
        <dbReference type="ARBA" id="ARBA00004429"/>
    </source>
</evidence>
<dbReference type="PROSITE" id="PS50885">
    <property type="entry name" value="HAMP"/>
    <property type="match status" value="1"/>
</dbReference>
<keyword evidence="10" id="KW-0807">Transducer</keyword>
<dbReference type="Gene3D" id="1.10.287.950">
    <property type="entry name" value="Methyl-accepting chemotaxis protein"/>
    <property type="match status" value="1"/>
</dbReference>
<dbReference type="AlphaFoldDB" id="A0A1H8TW96"/>
<dbReference type="InterPro" id="IPR004089">
    <property type="entry name" value="MCPsignal_dom"/>
</dbReference>
<dbReference type="Pfam" id="PF00672">
    <property type="entry name" value="HAMP"/>
    <property type="match status" value="1"/>
</dbReference>
<dbReference type="SUPFAM" id="SSF55785">
    <property type="entry name" value="PYP-like sensor domain (PAS domain)"/>
    <property type="match status" value="1"/>
</dbReference>
<dbReference type="InterPro" id="IPR013655">
    <property type="entry name" value="PAS_fold_3"/>
</dbReference>
<dbReference type="GO" id="GO:0007165">
    <property type="term" value="P:signal transduction"/>
    <property type="evidence" value="ECO:0007669"/>
    <property type="project" value="UniProtKB-KW"/>
</dbReference>
<sequence length="577" mass="62121">MRLNLPVTNTEYPIDDDTLIVSTTDTKGRITYINSTFVEVSGFSEEELIGKAHNIVRHPDVPPEAFEDLWATLKQGLPWTGLVKNRRKNGDFYWINANATPLIENGQITGYLSVRTKASQTAIEQAAPAYQQILEGKAKNLKIEKGQIVRTDFIGKLQSFLKMTTRKRIAFAMTIPALFLLAVGGIGWWGLSQTQAPASLSSMIATITAAGIALIAYLAYGMVKNTLTPLQQAIDIANKLAGGDLTHKFSVNRSDEFGELLKALSQMGVNLRATVLDVQKNAASVRLATGEIASGNLDLSQRTEEQASSLEETASSMEELTATVRQNTDNSINANQIAMTASNITTKGGEMMQEVVTTMSSISESSSKIADIISVIDGIAFQTNILALNAAVEAARAGEQGRGFAVVATEVRNLAQRSATAAKEIKTLIDDSVKKVDQGAALVNETGKTMNEIVMAIKNLTEIMSDITSASKEQNTGIEQVTQAVSQMDEVTQQNAALVEQAAAAAASLEQQAYELVGAISIFHLSQSSSKRPANVAQLADKNSTEHDGLTGHATRSKSQRRAKIAVGDHNNQWSEF</sequence>
<evidence type="ECO:0000256" key="11">
    <source>
        <dbReference type="SAM" id="MobiDB-lite"/>
    </source>
</evidence>
<feature type="domain" description="PAS" evidence="14">
    <location>
        <begin position="25"/>
        <end position="76"/>
    </location>
</feature>
<dbReference type="Proteomes" id="UP000198814">
    <property type="component" value="Unassembled WGS sequence"/>
</dbReference>
<evidence type="ECO:0000256" key="2">
    <source>
        <dbReference type="ARBA" id="ARBA00022475"/>
    </source>
</evidence>
<dbReference type="SMART" id="SM00091">
    <property type="entry name" value="PAS"/>
    <property type="match status" value="1"/>
</dbReference>
<evidence type="ECO:0000256" key="7">
    <source>
        <dbReference type="ARBA" id="ARBA00022989"/>
    </source>
</evidence>